<dbReference type="RefSeq" id="WP_036995779.1">
    <property type="nucleotide sequence ID" value="NZ_CP071706.1"/>
</dbReference>
<evidence type="ECO:0000313" key="2">
    <source>
        <dbReference type="EMBL" id="KDN98938.1"/>
    </source>
</evidence>
<dbReference type="AlphaFoldDB" id="A0AAP0SGR7"/>
<keyword evidence="3" id="KW-1185">Reference proteome</keyword>
<gene>
    <name evidence="2" type="ORF">BV82_3098</name>
</gene>
<evidence type="ECO:0000256" key="1">
    <source>
        <dbReference type="SAM" id="MobiDB-lite"/>
    </source>
</evidence>
<proteinExistence type="predicted"/>
<evidence type="ECO:0000313" key="3">
    <source>
        <dbReference type="Proteomes" id="UP000027121"/>
    </source>
</evidence>
<protein>
    <submittedName>
        <fullName evidence="2">Uncharacterized protein</fullName>
    </submittedName>
</protein>
<organism evidence="2 3">
    <name type="scientific">Pseudomonas donghuensis</name>
    <dbReference type="NCBI Taxonomy" id="1163398"/>
    <lineage>
        <taxon>Bacteria</taxon>
        <taxon>Pseudomonadati</taxon>
        <taxon>Pseudomonadota</taxon>
        <taxon>Gammaproteobacteria</taxon>
        <taxon>Pseudomonadales</taxon>
        <taxon>Pseudomonadaceae</taxon>
        <taxon>Pseudomonas</taxon>
    </lineage>
</organism>
<reference evidence="2 3" key="1">
    <citation type="journal article" date="2014" name="Genome Announc.">
        <title>Genome Sequence of Pseudomonas sp. Strain P482, a Tomato Rhizosphere Isolate with Broad-Spectrum Antimicrobial Activity.</title>
        <authorList>
            <person name="Krzyzanowska D.M."/>
            <person name="Ossowicki A."/>
            <person name="Jafra S."/>
        </authorList>
    </citation>
    <scope>NUCLEOTIDE SEQUENCE [LARGE SCALE GENOMIC DNA]</scope>
    <source>
        <strain evidence="2 3">P482</strain>
    </source>
</reference>
<sequence length="138" mass="15141">MSALRKAQWLYDNAEPEDDSEHQETIQAWIEDKAEQLIGGADVLVRQRSGAPVGIRQEQFVAKVAEHLRALQEAEQDDLNALALLLLQAETGGTVKNMVGEVVGQSNHSRGKLYEIAESILEQYAQAGVEADAEDAEL</sequence>
<dbReference type="GeneID" id="98283249"/>
<dbReference type="Proteomes" id="UP000027121">
    <property type="component" value="Chromosome"/>
</dbReference>
<dbReference type="EMBL" id="CP071706">
    <property type="protein sequence ID" value="KDN98938.1"/>
    <property type="molecule type" value="Genomic_DNA"/>
</dbReference>
<dbReference type="KEGG" id="pdw:BV82_3098"/>
<reference evidence="2 3" key="2">
    <citation type="journal article" date="2016" name="Front. Microbiol.">
        <title>When Genome-Based Approach Meets the 'Old but Good': Revealing Genes Involved in the Antibacterial Activity of Pseudomonas sp. P482 against Soft Rot Pathogens.</title>
        <authorList>
            <person name="Krzyzanowska D.M."/>
            <person name="Ossowicki A."/>
            <person name="Rajewska M."/>
            <person name="Maciag T."/>
            <person name="Jablonska M."/>
            <person name="Obuchowski M."/>
            <person name="Heeb S."/>
            <person name="Jafra S."/>
        </authorList>
    </citation>
    <scope>NUCLEOTIDE SEQUENCE [LARGE SCALE GENOMIC DNA]</scope>
    <source>
        <strain evidence="2 3">P482</strain>
    </source>
</reference>
<name>A0AAP0SGR7_9PSED</name>
<accession>A0AAP0SGR7</accession>
<feature type="region of interest" description="Disordered" evidence="1">
    <location>
        <begin position="1"/>
        <end position="20"/>
    </location>
</feature>